<feature type="transmembrane region" description="Helical" evidence="1">
    <location>
        <begin position="12"/>
        <end position="37"/>
    </location>
</feature>
<dbReference type="Pfam" id="PF03929">
    <property type="entry name" value="PepSY_TM"/>
    <property type="match status" value="1"/>
</dbReference>
<dbReference type="Proteomes" id="UP000295735">
    <property type="component" value="Unassembled WGS sequence"/>
</dbReference>
<feature type="transmembrane region" description="Helical" evidence="1">
    <location>
        <begin position="319"/>
        <end position="340"/>
    </location>
</feature>
<sequence>MTKYFNNIFWRWHFYAGLFITPLLITLSISGILYLFYPQVEQVVNHDALFGQTGKPKQSLDAGLHDIEMKYPGWHVMKVSFPKAHYNTRITLMGPDDGSKVIYLDHHNHIQAALNPAQLFSNITREFHSHLLTGNTIVNYMVELAACWTLFLIATGLFMTFYKKYLTQPKSKIDRKNKAKFHALLGTVFALPLTLLILSGLPWSGYLGDKIYSFAVDHTVIGFPEAEKIAPVSNNEIPWATRNEHTNSTAAHSARLPLSRVVQLAEEESFHRPYSISVPMDDRGTYVLSVNSATGVTGLDASPFDERTIHLDQYSGMKLAIFDFADYGILAKLIAISIPLHEGQLFGVINQLINLLVTSALLVIAGYGINIYLMRKVRGSLSSPRAQRYNRYSWIFAALLLIMGILMPLFGLSVLVIAVIEIILLLVRRKKKQLTI</sequence>
<keyword evidence="1" id="KW-0812">Transmembrane</keyword>
<evidence type="ECO:0000256" key="1">
    <source>
        <dbReference type="SAM" id="Phobius"/>
    </source>
</evidence>
<reference evidence="2 3" key="1">
    <citation type="submission" date="2019-09" db="EMBL/GenBank/DDBJ databases">
        <authorList>
            <person name="Mazhar S."/>
            <person name="Altermann E."/>
            <person name="Hill C."/>
            <person name="Mcauliffe O."/>
        </authorList>
    </citation>
    <scope>NUCLEOTIDE SEQUENCE [LARGE SCALE GENOMIC DNA]</scope>
    <source>
        <strain evidence="2 3">ATCC 51831</strain>
    </source>
</reference>
<protein>
    <submittedName>
        <fullName evidence="2">PepSY domain-containing protein</fullName>
    </submittedName>
</protein>
<gene>
    <name evidence="2" type="ORF">ERX35_010560</name>
</gene>
<dbReference type="InterPro" id="IPR005625">
    <property type="entry name" value="PepSY-ass_TM"/>
</dbReference>
<dbReference type="RefSeq" id="WP_149459857.1">
    <property type="nucleotide sequence ID" value="NZ_SCWC02000011.1"/>
</dbReference>
<name>A0ABQ6R6C8_9STAP</name>
<evidence type="ECO:0000313" key="2">
    <source>
        <dbReference type="EMBL" id="KAA1036583.1"/>
    </source>
</evidence>
<dbReference type="PANTHER" id="PTHR34219:SF1">
    <property type="entry name" value="PEPSY DOMAIN-CONTAINING PROTEIN"/>
    <property type="match status" value="1"/>
</dbReference>
<feature type="transmembrane region" description="Helical" evidence="1">
    <location>
        <begin position="183"/>
        <end position="203"/>
    </location>
</feature>
<keyword evidence="1" id="KW-1133">Transmembrane helix</keyword>
<evidence type="ECO:0000313" key="3">
    <source>
        <dbReference type="Proteomes" id="UP000295735"/>
    </source>
</evidence>
<feature type="transmembrane region" description="Helical" evidence="1">
    <location>
        <begin position="137"/>
        <end position="162"/>
    </location>
</feature>
<keyword evidence="1" id="KW-0472">Membrane</keyword>
<keyword evidence="3" id="KW-1185">Reference proteome</keyword>
<feature type="transmembrane region" description="Helical" evidence="1">
    <location>
        <begin position="352"/>
        <end position="374"/>
    </location>
</feature>
<proteinExistence type="predicted"/>
<dbReference type="PANTHER" id="PTHR34219">
    <property type="entry name" value="IRON-REGULATED INNER MEMBRANE PROTEIN-RELATED"/>
    <property type="match status" value="1"/>
</dbReference>
<organism evidence="2 3">
    <name type="scientific">Macrococcus equipercicus</name>
    <dbReference type="NCBI Taxonomy" id="69967"/>
    <lineage>
        <taxon>Bacteria</taxon>
        <taxon>Bacillati</taxon>
        <taxon>Bacillota</taxon>
        <taxon>Bacilli</taxon>
        <taxon>Bacillales</taxon>
        <taxon>Staphylococcaceae</taxon>
        <taxon>Macrococcus</taxon>
    </lineage>
</organism>
<comment type="caution">
    <text evidence="2">The sequence shown here is derived from an EMBL/GenBank/DDBJ whole genome shotgun (WGS) entry which is preliminary data.</text>
</comment>
<dbReference type="EMBL" id="SCWC02000011">
    <property type="protein sequence ID" value="KAA1036583.1"/>
    <property type="molecule type" value="Genomic_DNA"/>
</dbReference>
<accession>A0ABQ6R6C8</accession>
<feature type="transmembrane region" description="Helical" evidence="1">
    <location>
        <begin position="394"/>
        <end position="427"/>
    </location>
</feature>